<dbReference type="PANTHER" id="PTHR14456">
    <property type="entry name" value="INOSITOL POLYPHOSPHATE KINASE 1"/>
    <property type="match status" value="1"/>
</dbReference>
<dbReference type="KEGG" id="cre:CHLRE_04g229100v5"/>
<dbReference type="InterPro" id="IPR009286">
    <property type="entry name" value="Ins_P5_2-kin"/>
</dbReference>
<dbReference type="STRING" id="3055.A0A2K3DUT7"/>
<dbReference type="RefSeq" id="XP_042925423.1">
    <property type="nucleotide sequence ID" value="XM_043062071.1"/>
</dbReference>
<evidence type="ECO:0000313" key="7">
    <source>
        <dbReference type="EMBL" id="PNW84307.1"/>
    </source>
</evidence>
<reference evidence="7 8" key="1">
    <citation type="journal article" date="2007" name="Science">
        <title>The Chlamydomonas genome reveals the evolution of key animal and plant functions.</title>
        <authorList>
            <person name="Merchant S.S."/>
            <person name="Prochnik S.E."/>
            <person name="Vallon O."/>
            <person name="Harris E.H."/>
            <person name="Karpowicz S.J."/>
            <person name="Witman G.B."/>
            <person name="Terry A."/>
            <person name="Salamov A."/>
            <person name="Fritz-Laylin L.K."/>
            <person name="Marechal-Drouard L."/>
            <person name="Marshall W.F."/>
            <person name="Qu L.H."/>
            <person name="Nelson D.R."/>
            <person name="Sanderfoot A.A."/>
            <person name="Spalding M.H."/>
            <person name="Kapitonov V.V."/>
            <person name="Ren Q."/>
            <person name="Ferris P."/>
            <person name="Lindquist E."/>
            <person name="Shapiro H."/>
            <person name="Lucas S.M."/>
            <person name="Grimwood J."/>
            <person name="Schmutz J."/>
            <person name="Cardol P."/>
            <person name="Cerutti H."/>
            <person name="Chanfreau G."/>
            <person name="Chen C.L."/>
            <person name="Cognat V."/>
            <person name="Croft M.T."/>
            <person name="Dent R."/>
            <person name="Dutcher S."/>
            <person name="Fernandez E."/>
            <person name="Fukuzawa H."/>
            <person name="Gonzalez-Ballester D."/>
            <person name="Gonzalez-Halphen D."/>
            <person name="Hallmann A."/>
            <person name="Hanikenne M."/>
            <person name="Hippler M."/>
            <person name="Inwood W."/>
            <person name="Jabbari K."/>
            <person name="Kalanon M."/>
            <person name="Kuras R."/>
            <person name="Lefebvre P.A."/>
            <person name="Lemaire S.D."/>
            <person name="Lobanov A.V."/>
            <person name="Lohr M."/>
            <person name="Manuell A."/>
            <person name="Meier I."/>
            <person name="Mets L."/>
            <person name="Mittag M."/>
            <person name="Mittelmeier T."/>
            <person name="Moroney J.V."/>
            <person name="Moseley J."/>
            <person name="Napoli C."/>
            <person name="Nedelcu A.M."/>
            <person name="Niyogi K."/>
            <person name="Novoselov S.V."/>
            <person name="Paulsen I.T."/>
            <person name="Pazour G."/>
            <person name="Purton S."/>
            <person name="Ral J.P."/>
            <person name="Riano-Pachon D.M."/>
            <person name="Riekhof W."/>
            <person name="Rymarquis L."/>
            <person name="Schroda M."/>
            <person name="Stern D."/>
            <person name="Umen J."/>
            <person name="Willows R."/>
            <person name="Wilson N."/>
            <person name="Zimmer S.L."/>
            <person name="Allmer J."/>
            <person name="Balk J."/>
            <person name="Bisova K."/>
            <person name="Chen C.J."/>
            <person name="Elias M."/>
            <person name="Gendler K."/>
            <person name="Hauser C."/>
            <person name="Lamb M.R."/>
            <person name="Ledford H."/>
            <person name="Long J.C."/>
            <person name="Minagawa J."/>
            <person name="Page M.D."/>
            <person name="Pan J."/>
            <person name="Pootakham W."/>
            <person name="Roje S."/>
            <person name="Rose A."/>
            <person name="Stahlberg E."/>
            <person name="Terauchi A.M."/>
            <person name="Yang P."/>
            <person name="Ball S."/>
            <person name="Bowler C."/>
            <person name="Dieckmann C.L."/>
            <person name="Gladyshev V.N."/>
            <person name="Green P."/>
            <person name="Jorgensen R."/>
            <person name="Mayfield S."/>
            <person name="Mueller-Roeber B."/>
            <person name="Rajamani S."/>
            <person name="Sayre R.T."/>
            <person name="Brokstein P."/>
            <person name="Dubchak I."/>
            <person name="Goodstein D."/>
            <person name="Hornick L."/>
            <person name="Huang Y.W."/>
            <person name="Jhaveri J."/>
            <person name="Luo Y."/>
            <person name="Martinez D."/>
            <person name="Ngau W.C."/>
            <person name="Otillar B."/>
            <person name="Poliakov A."/>
            <person name="Porter A."/>
            <person name="Szajkowski L."/>
            <person name="Werner G."/>
            <person name="Zhou K."/>
            <person name="Grigoriev I.V."/>
            <person name="Rokhsar D.S."/>
            <person name="Grossman A.R."/>
        </authorList>
    </citation>
    <scope>NUCLEOTIDE SEQUENCE [LARGE SCALE GENOMIC DNA]</scope>
    <source>
        <strain evidence="8">CC-503</strain>
    </source>
</reference>
<keyword evidence="2 6" id="KW-0808">Transferase</keyword>
<dbReference type="GO" id="GO:0032958">
    <property type="term" value="P:inositol phosphate biosynthetic process"/>
    <property type="evidence" value="ECO:0000318"/>
    <property type="project" value="GO_Central"/>
</dbReference>
<accession>A0A2K3DUT7</accession>
<dbReference type="PANTHER" id="PTHR14456:SF2">
    <property type="entry name" value="INOSITOL-PENTAKISPHOSPHATE 2-KINASE"/>
    <property type="match status" value="1"/>
</dbReference>
<gene>
    <name evidence="7" type="ORF">CHLRE_04g229100v5</name>
</gene>
<dbReference type="EMBL" id="CM008965">
    <property type="protein sequence ID" value="PNW84307.1"/>
    <property type="molecule type" value="Genomic_DNA"/>
</dbReference>
<dbReference type="InParanoid" id="A0A2K3DUT7"/>
<dbReference type="PaxDb" id="3055-EDP04299"/>
<dbReference type="Gramene" id="PNW84307">
    <property type="protein sequence ID" value="PNW84307"/>
    <property type="gene ID" value="CHLRE_04g229100v5"/>
</dbReference>
<keyword evidence="4 6" id="KW-0418">Kinase</keyword>
<dbReference type="GeneID" id="66053303"/>
<name>A0A2K3DUT7_CHLRE</name>
<dbReference type="InterPro" id="IPR043001">
    <property type="entry name" value="IP5_2-K_N_lobe"/>
</dbReference>
<dbReference type="ExpressionAtlas" id="A0A2K3DUT7">
    <property type="expression patterns" value="baseline and differential"/>
</dbReference>
<dbReference type="GO" id="GO:0035299">
    <property type="term" value="F:inositol-1,3,4,5,6-pentakisphosphate 2-kinase activity"/>
    <property type="evidence" value="ECO:0000318"/>
    <property type="project" value="GO_Central"/>
</dbReference>
<evidence type="ECO:0000256" key="6">
    <source>
        <dbReference type="RuleBase" id="RU364126"/>
    </source>
</evidence>
<dbReference type="OrthoDB" id="272370at2759"/>
<dbReference type="GO" id="GO:0005634">
    <property type="term" value="C:nucleus"/>
    <property type="evidence" value="ECO:0000318"/>
    <property type="project" value="GO_Central"/>
</dbReference>
<dbReference type="GO" id="GO:0005524">
    <property type="term" value="F:ATP binding"/>
    <property type="evidence" value="ECO:0007669"/>
    <property type="project" value="UniProtKB-KW"/>
</dbReference>
<sequence>MAQDWSLKGAGAANLVYAYCGEDERLSGHVLRVRKGTAHAASEVDIALWEGVLVHKPGDAAGRELSYVADVMAPLLGRQYVFPGIPCRLPVDMREAMRPGGSSDHFPALLQPDHTLLQAADERRERGRVPCGVCRLISAAGTRAPRYPEVRILDLSGGRWPGERKMFVGLQQFA</sequence>
<evidence type="ECO:0000256" key="5">
    <source>
        <dbReference type="ARBA" id="ARBA00022840"/>
    </source>
</evidence>
<evidence type="ECO:0000256" key="4">
    <source>
        <dbReference type="ARBA" id="ARBA00022777"/>
    </source>
</evidence>
<dbReference type="Gene3D" id="3.30.200.110">
    <property type="entry name" value="Inositol-pentakisphosphate 2-kinase, N-lobe"/>
    <property type="match status" value="1"/>
</dbReference>
<keyword evidence="3 6" id="KW-0547">Nucleotide-binding</keyword>
<protein>
    <recommendedName>
        <fullName evidence="1 6">Inositol-pentakisphosphate 2-kinase</fullName>
        <ecNumber evidence="1 6">2.7.1.158</ecNumber>
    </recommendedName>
</protein>
<dbReference type="AlphaFoldDB" id="A0A2K3DUT7"/>
<dbReference type="EC" id="2.7.1.158" evidence="1 6"/>
<keyword evidence="5 6" id="KW-0067">ATP-binding</keyword>
<keyword evidence="8" id="KW-1185">Reference proteome</keyword>
<comment type="function">
    <text evidence="6">Phosphorylates Ins(1,3,4,5,6)P5 at position 2 to form Ins(1,2,3,4,5,6)P6 (InsP6 or phytate).</text>
</comment>
<proteinExistence type="predicted"/>
<organism evidence="7 8">
    <name type="scientific">Chlamydomonas reinhardtii</name>
    <name type="common">Chlamydomonas smithii</name>
    <dbReference type="NCBI Taxonomy" id="3055"/>
    <lineage>
        <taxon>Eukaryota</taxon>
        <taxon>Viridiplantae</taxon>
        <taxon>Chlorophyta</taxon>
        <taxon>core chlorophytes</taxon>
        <taxon>Chlorophyceae</taxon>
        <taxon>CS clade</taxon>
        <taxon>Chlamydomonadales</taxon>
        <taxon>Chlamydomonadaceae</taxon>
        <taxon>Chlamydomonas</taxon>
    </lineage>
</organism>
<comment type="catalytic activity">
    <reaction evidence="6">
        <text>1D-myo-inositol 1,3,4,5,6-pentakisphosphate + ATP = 1D-myo-inositol hexakisphosphate + ADP + H(+)</text>
        <dbReference type="Rhea" id="RHEA:20313"/>
        <dbReference type="ChEBI" id="CHEBI:15378"/>
        <dbReference type="ChEBI" id="CHEBI:30616"/>
        <dbReference type="ChEBI" id="CHEBI:57733"/>
        <dbReference type="ChEBI" id="CHEBI:58130"/>
        <dbReference type="ChEBI" id="CHEBI:456216"/>
        <dbReference type="EC" id="2.7.1.158"/>
    </reaction>
</comment>
<dbReference type="Pfam" id="PF06090">
    <property type="entry name" value="Ins_P5_2-kin"/>
    <property type="match status" value="1"/>
</dbReference>
<evidence type="ECO:0000313" key="8">
    <source>
        <dbReference type="Proteomes" id="UP000006906"/>
    </source>
</evidence>
<evidence type="ECO:0000256" key="1">
    <source>
        <dbReference type="ARBA" id="ARBA00012023"/>
    </source>
</evidence>
<dbReference type="Proteomes" id="UP000006906">
    <property type="component" value="Chromosome 4"/>
</dbReference>
<comment type="domain">
    <text evidence="6">The EXKPK motif is conserved in inositol-pentakisphosphate 2-kinases of both family 1 and 2.</text>
</comment>
<evidence type="ECO:0000256" key="2">
    <source>
        <dbReference type="ARBA" id="ARBA00022679"/>
    </source>
</evidence>
<evidence type="ECO:0000256" key="3">
    <source>
        <dbReference type="ARBA" id="ARBA00022741"/>
    </source>
</evidence>